<dbReference type="GO" id="GO:0005829">
    <property type="term" value="C:cytosol"/>
    <property type="evidence" value="ECO:0007669"/>
    <property type="project" value="TreeGrafter"/>
</dbReference>
<dbReference type="PANTHER" id="PTHR48111">
    <property type="entry name" value="REGULATOR OF RPOS"/>
    <property type="match status" value="1"/>
</dbReference>
<feature type="modified residue" description="4-aspartylphosphate" evidence="8">
    <location>
        <position position="51"/>
    </location>
</feature>
<evidence type="ECO:0000259" key="10">
    <source>
        <dbReference type="PROSITE" id="PS50110"/>
    </source>
</evidence>
<dbReference type="AlphaFoldDB" id="A0A414SBY6"/>
<name>A0A414SBY6_MEDGN</name>
<evidence type="ECO:0000313" key="13">
    <source>
        <dbReference type="Proteomes" id="UP000285697"/>
    </source>
</evidence>
<comment type="function">
    <text evidence="7">May play the central regulatory role in sporulation. It may be an element of the effector pathway responsible for the activation of sporulation genes in response to nutritional stress. Spo0A may act in concert with spo0H (a sigma factor) to control the expression of some genes that are critical to the sporulation process.</text>
</comment>
<dbReference type="GO" id="GO:0032993">
    <property type="term" value="C:protein-DNA complex"/>
    <property type="evidence" value="ECO:0007669"/>
    <property type="project" value="TreeGrafter"/>
</dbReference>
<feature type="DNA-binding region" description="OmpR/PhoB-type" evidence="9">
    <location>
        <begin position="129"/>
        <end position="228"/>
    </location>
</feature>
<dbReference type="FunFam" id="1.10.10.10:FF:000018">
    <property type="entry name" value="DNA-binding response regulator ResD"/>
    <property type="match status" value="1"/>
</dbReference>
<dbReference type="SMART" id="SM00862">
    <property type="entry name" value="Trans_reg_C"/>
    <property type="match status" value="1"/>
</dbReference>
<dbReference type="GO" id="GO:0006355">
    <property type="term" value="P:regulation of DNA-templated transcription"/>
    <property type="evidence" value="ECO:0007669"/>
    <property type="project" value="InterPro"/>
</dbReference>
<keyword evidence="4" id="KW-0805">Transcription regulation</keyword>
<dbReference type="SUPFAM" id="SSF52172">
    <property type="entry name" value="CheY-like"/>
    <property type="match status" value="1"/>
</dbReference>
<evidence type="ECO:0000313" key="12">
    <source>
        <dbReference type="EMBL" id="RHG16575.1"/>
    </source>
</evidence>
<dbReference type="Gene3D" id="6.10.250.690">
    <property type="match status" value="1"/>
</dbReference>
<evidence type="ECO:0000256" key="4">
    <source>
        <dbReference type="ARBA" id="ARBA00023015"/>
    </source>
</evidence>
<feature type="domain" description="OmpR/PhoB-type" evidence="11">
    <location>
        <begin position="129"/>
        <end position="228"/>
    </location>
</feature>
<evidence type="ECO:0000256" key="7">
    <source>
        <dbReference type="ARBA" id="ARBA00024867"/>
    </source>
</evidence>
<dbReference type="EMBL" id="QRIA01000021">
    <property type="protein sequence ID" value="RHG16575.1"/>
    <property type="molecule type" value="Genomic_DNA"/>
</dbReference>
<dbReference type="Pfam" id="PF00072">
    <property type="entry name" value="Response_reg"/>
    <property type="match status" value="1"/>
</dbReference>
<proteinExistence type="predicted"/>
<dbReference type="PANTHER" id="PTHR48111:SF2">
    <property type="entry name" value="RESPONSE REGULATOR SAER"/>
    <property type="match status" value="1"/>
</dbReference>
<dbReference type="SUPFAM" id="SSF46894">
    <property type="entry name" value="C-terminal effector domain of the bipartite response regulators"/>
    <property type="match status" value="1"/>
</dbReference>
<dbReference type="InterPro" id="IPR039420">
    <property type="entry name" value="WalR-like"/>
</dbReference>
<accession>A0A414SBY6</accession>
<evidence type="ECO:0000256" key="8">
    <source>
        <dbReference type="PROSITE-ProRule" id="PRU00169"/>
    </source>
</evidence>
<dbReference type="InterPro" id="IPR011006">
    <property type="entry name" value="CheY-like_superfamily"/>
</dbReference>
<dbReference type="Proteomes" id="UP000285697">
    <property type="component" value="Unassembled WGS sequence"/>
</dbReference>
<evidence type="ECO:0000256" key="9">
    <source>
        <dbReference type="PROSITE-ProRule" id="PRU01091"/>
    </source>
</evidence>
<evidence type="ECO:0000256" key="3">
    <source>
        <dbReference type="ARBA" id="ARBA00023012"/>
    </source>
</evidence>
<feature type="domain" description="Response regulatory" evidence="10">
    <location>
        <begin position="3"/>
        <end position="115"/>
    </location>
</feature>
<dbReference type="GO" id="GO:0000976">
    <property type="term" value="F:transcription cis-regulatory region binding"/>
    <property type="evidence" value="ECO:0007669"/>
    <property type="project" value="TreeGrafter"/>
</dbReference>
<dbReference type="InterPro" id="IPR016032">
    <property type="entry name" value="Sig_transdc_resp-reg_C-effctor"/>
</dbReference>
<dbReference type="PROSITE" id="PS51755">
    <property type="entry name" value="OMPR_PHOB"/>
    <property type="match status" value="1"/>
</dbReference>
<gene>
    <name evidence="12" type="ORF">DW270_13210</name>
</gene>
<evidence type="ECO:0000256" key="6">
    <source>
        <dbReference type="ARBA" id="ARBA00023163"/>
    </source>
</evidence>
<keyword evidence="6" id="KW-0804">Transcription</keyword>
<dbReference type="InterPro" id="IPR036388">
    <property type="entry name" value="WH-like_DNA-bd_sf"/>
</dbReference>
<dbReference type="PROSITE" id="PS50110">
    <property type="entry name" value="RESPONSE_REGULATORY"/>
    <property type="match status" value="1"/>
</dbReference>
<keyword evidence="5 9" id="KW-0238">DNA-binding</keyword>
<evidence type="ECO:0000256" key="1">
    <source>
        <dbReference type="ARBA" id="ARBA00018672"/>
    </source>
</evidence>
<dbReference type="CDD" id="cd00383">
    <property type="entry name" value="trans_reg_C"/>
    <property type="match status" value="1"/>
</dbReference>
<evidence type="ECO:0000256" key="5">
    <source>
        <dbReference type="ARBA" id="ARBA00023125"/>
    </source>
</evidence>
<dbReference type="InterPro" id="IPR001789">
    <property type="entry name" value="Sig_transdc_resp-reg_receiver"/>
</dbReference>
<dbReference type="InterPro" id="IPR001867">
    <property type="entry name" value="OmpR/PhoB-type_DNA-bd"/>
</dbReference>
<sequence>MFTVLIVEDTKEILDLIVLHLEDKYNLIKAEDGREAIKIVETEKIDLVILDIMLPLVNGYECMKVIREKKNIPIIIISAKSTDEDKIIGLQKGADDYLAKPFNPLELVARVDAQLRRFYKFGGAEEIQEEVICFQNLKLDCKECCLYKDEEKIYLTNKEYKLLKLLMNSPKRIFTKKAIFEAVWEDEYLYDSNTIMVYISKLRDYIEEDSKNPQFIITVRGLGYKFGK</sequence>
<dbReference type="GO" id="GO:0000156">
    <property type="term" value="F:phosphorelay response regulator activity"/>
    <property type="evidence" value="ECO:0007669"/>
    <property type="project" value="TreeGrafter"/>
</dbReference>
<evidence type="ECO:0000256" key="2">
    <source>
        <dbReference type="ARBA" id="ARBA00022553"/>
    </source>
</evidence>
<keyword evidence="3" id="KW-0902">Two-component regulatory system</keyword>
<reference evidence="12 13" key="1">
    <citation type="submission" date="2018-08" db="EMBL/GenBank/DDBJ databases">
        <title>A genome reference for cultivated species of the human gut microbiota.</title>
        <authorList>
            <person name="Zou Y."/>
            <person name="Xue W."/>
            <person name="Luo G."/>
        </authorList>
    </citation>
    <scope>NUCLEOTIDE SEQUENCE [LARGE SCALE GENOMIC DNA]</scope>
    <source>
        <strain evidence="12 13">AM22-7AC</strain>
    </source>
</reference>
<dbReference type="Gene3D" id="3.40.50.2300">
    <property type="match status" value="1"/>
</dbReference>
<dbReference type="SMART" id="SM00448">
    <property type="entry name" value="REC"/>
    <property type="match status" value="1"/>
</dbReference>
<dbReference type="Pfam" id="PF00486">
    <property type="entry name" value="Trans_reg_C"/>
    <property type="match status" value="1"/>
</dbReference>
<dbReference type="Gene3D" id="1.10.10.10">
    <property type="entry name" value="Winged helix-like DNA-binding domain superfamily/Winged helix DNA-binding domain"/>
    <property type="match status" value="1"/>
</dbReference>
<keyword evidence="2 8" id="KW-0597">Phosphoprotein</keyword>
<protein>
    <recommendedName>
        <fullName evidence="1">Stage 0 sporulation protein A homolog</fullName>
    </recommendedName>
</protein>
<comment type="caution">
    <text evidence="12">The sequence shown here is derived from an EMBL/GenBank/DDBJ whole genome shotgun (WGS) entry which is preliminary data.</text>
</comment>
<evidence type="ECO:0000259" key="11">
    <source>
        <dbReference type="PROSITE" id="PS51755"/>
    </source>
</evidence>
<organism evidence="12 13">
    <name type="scientific">Mediterraneibacter gnavus</name>
    <name type="common">Ruminococcus gnavus</name>
    <dbReference type="NCBI Taxonomy" id="33038"/>
    <lineage>
        <taxon>Bacteria</taxon>
        <taxon>Bacillati</taxon>
        <taxon>Bacillota</taxon>
        <taxon>Clostridia</taxon>
        <taxon>Lachnospirales</taxon>
        <taxon>Lachnospiraceae</taxon>
        <taxon>Mediterraneibacter</taxon>
    </lineage>
</organism>